<dbReference type="EMBL" id="CADEHS020000009">
    <property type="protein sequence ID" value="CAG9945344.1"/>
    <property type="molecule type" value="Genomic_DNA"/>
</dbReference>
<organism evidence="1 2">
    <name type="scientific">Clonostachys rosea f. rosea IK726</name>
    <dbReference type="NCBI Taxonomy" id="1349383"/>
    <lineage>
        <taxon>Eukaryota</taxon>
        <taxon>Fungi</taxon>
        <taxon>Dikarya</taxon>
        <taxon>Ascomycota</taxon>
        <taxon>Pezizomycotina</taxon>
        <taxon>Sordariomycetes</taxon>
        <taxon>Hypocreomycetidae</taxon>
        <taxon>Hypocreales</taxon>
        <taxon>Bionectriaceae</taxon>
        <taxon>Clonostachys</taxon>
    </lineage>
</organism>
<sequence length="162" mass="18193">MLNKPAKVEPPATMQQHPIHYSIQLLLPPPQQQPLPPTAISYGQMGFQGQYQTGAWPSQVTHGHNFIPRYTASHVSPDEDSGGTAEPKATADILWGTLGSKILLNDHPTRWDRRFFEDEAIDYFAPVFSHVCLFPPEEREAVMAECNPFFEQMEASMAETLV</sequence>
<reference evidence="1" key="1">
    <citation type="submission" date="2020-04" db="EMBL/GenBank/DDBJ databases">
        <authorList>
            <person name="Broberg M."/>
        </authorList>
    </citation>
    <scope>NUCLEOTIDE SEQUENCE</scope>
</reference>
<evidence type="ECO:0000313" key="1">
    <source>
        <dbReference type="EMBL" id="CAG9945344.1"/>
    </source>
</evidence>
<protein>
    <submittedName>
        <fullName evidence="1">Uncharacterized protein</fullName>
    </submittedName>
</protein>
<gene>
    <name evidence="1" type="ORF">CRV2_00012078</name>
</gene>
<dbReference type="Proteomes" id="UP000836387">
    <property type="component" value="Unassembled WGS sequence"/>
</dbReference>
<keyword evidence="2" id="KW-1185">Reference proteome</keyword>
<evidence type="ECO:0000313" key="2">
    <source>
        <dbReference type="Proteomes" id="UP000836387"/>
    </source>
</evidence>
<name>A0ACA9TX32_BIOOC</name>
<reference evidence="1" key="2">
    <citation type="submission" date="2021-10" db="EMBL/GenBank/DDBJ databases">
        <authorList>
            <person name="Piombo E."/>
        </authorList>
    </citation>
    <scope>NUCLEOTIDE SEQUENCE</scope>
</reference>
<comment type="caution">
    <text evidence="1">The sequence shown here is derived from an EMBL/GenBank/DDBJ whole genome shotgun (WGS) entry which is preliminary data.</text>
</comment>
<proteinExistence type="predicted"/>
<accession>A0ACA9TX32</accession>